<reference evidence="6" key="3">
    <citation type="submission" date="2025-09" db="UniProtKB">
        <authorList>
            <consortium name="Ensembl"/>
        </authorList>
    </citation>
    <scope>IDENTIFICATION</scope>
</reference>
<evidence type="ECO:0000259" key="5">
    <source>
        <dbReference type="PROSITE" id="PS50835"/>
    </source>
</evidence>
<sequence length="115" mass="12765">MARSLFLLLLLAAAPCVELTQPSSVAVKPGESVKLSCKVSGYSITSYCTHWIRQFKGKTLEWIGWICSGGNTAHKDSLKSRFSISRDTSSNMLYLQGQNLQPEDTAVYYCARQPQ</sequence>
<dbReference type="PROSITE" id="PS50835">
    <property type="entry name" value="IG_LIKE"/>
    <property type="match status" value="1"/>
</dbReference>
<dbReference type="InterPro" id="IPR007110">
    <property type="entry name" value="Ig-like_dom"/>
</dbReference>
<dbReference type="SMART" id="SM00406">
    <property type="entry name" value="IGv"/>
    <property type="match status" value="1"/>
</dbReference>
<dbReference type="Pfam" id="PF07686">
    <property type="entry name" value="V-set"/>
    <property type="match status" value="1"/>
</dbReference>
<evidence type="ECO:0000256" key="1">
    <source>
        <dbReference type="ARBA" id="ARBA00022859"/>
    </source>
</evidence>
<keyword evidence="7" id="KW-1185">Reference proteome</keyword>
<keyword evidence="1" id="KW-0391">Immunity</keyword>
<dbReference type="GO" id="GO:0005576">
    <property type="term" value="C:extracellular region"/>
    <property type="evidence" value="ECO:0007669"/>
    <property type="project" value="UniProtKB-ARBA"/>
</dbReference>
<evidence type="ECO:0000313" key="7">
    <source>
        <dbReference type="Proteomes" id="UP001501920"/>
    </source>
</evidence>
<reference evidence="6" key="2">
    <citation type="submission" date="2025-08" db="UniProtKB">
        <authorList>
            <consortium name="Ensembl"/>
        </authorList>
    </citation>
    <scope>IDENTIFICATION</scope>
</reference>
<reference evidence="6 7" key="1">
    <citation type="submission" date="2020-10" db="EMBL/GenBank/DDBJ databases">
        <title>Pygocentrus nattereri (red-bellied piranha) genome, fPygNat1, primary haplotype.</title>
        <authorList>
            <person name="Myers G."/>
            <person name="Meyer A."/>
            <person name="Karagic N."/>
            <person name="Pippel M."/>
            <person name="Winkler S."/>
            <person name="Tracey A."/>
            <person name="Wood J."/>
            <person name="Formenti G."/>
            <person name="Howe K."/>
            <person name="Fedrigo O."/>
            <person name="Jarvis E.D."/>
        </authorList>
    </citation>
    <scope>NUCLEOTIDE SEQUENCE [LARGE SCALE GENOMIC DNA]</scope>
</reference>
<evidence type="ECO:0000256" key="3">
    <source>
        <dbReference type="ARBA" id="ARBA00043265"/>
    </source>
</evidence>
<dbReference type="InterPro" id="IPR013783">
    <property type="entry name" value="Ig-like_fold"/>
</dbReference>
<organism evidence="6 7">
    <name type="scientific">Pygocentrus nattereri</name>
    <name type="common">Red-bellied piranha</name>
    <dbReference type="NCBI Taxonomy" id="42514"/>
    <lineage>
        <taxon>Eukaryota</taxon>
        <taxon>Metazoa</taxon>
        <taxon>Chordata</taxon>
        <taxon>Craniata</taxon>
        <taxon>Vertebrata</taxon>
        <taxon>Euteleostomi</taxon>
        <taxon>Actinopterygii</taxon>
        <taxon>Neopterygii</taxon>
        <taxon>Teleostei</taxon>
        <taxon>Ostariophysi</taxon>
        <taxon>Characiformes</taxon>
        <taxon>Characoidei</taxon>
        <taxon>Pygocentrus</taxon>
    </lineage>
</organism>
<dbReference type="FunFam" id="2.60.40.10:FF:001648">
    <property type="entry name" value="Immunoglobulin heavy variable 4-3"/>
    <property type="match status" value="1"/>
</dbReference>
<protein>
    <recommendedName>
        <fullName evidence="5">Ig-like domain-containing protein</fullName>
    </recommendedName>
</protein>
<dbReference type="InterPro" id="IPR036179">
    <property type="entry name" value="Ig-like_dom_sf"/>
</dbReference>
<accession>A0A3B4BK10</accession>
<dbReference type="InterPro" id="IPR013106">
    <property type="entry name" value="Ig_V-set"/>
</dbReference>
<evidence type="ECO:0000256" key="2">
    <source>
        <dbReference type="ARBA" id="ARBA00023130"/>
    </source>
</evidence>
<dbReference type="GO" id="GO:0019814">
    <property type="term" value="C:immunoglobulin complex"/>
    <property type="evidence" value="ECO:0007669"/>
    <property type="project" value="UniProtKB-KW"/>
</dbReference>
<keyword evidence="4" id="KW-0732">Signal</keyword>
<feature type="domain" description="Ig-like" evidence="5">
    <location>
        <begin position="15"/>
        <end position="115"/>
    </location>
</feature>
<dbReference type="GeneTree" id="ENSGT01020000230358"/>
<proteinExistence type="predicted"/>
<keyword evidence="3" id="KW-1280">Immunoglobulin</keyword>
<feature type="signal peptide" evidence="4">
    <location>
        <begin position="1"/>
        <end position="19"/>
    </location>
</feature>
<evidence type="ECO:0000256" key="4">
    <source>
        <dbReference type="SAM" id="SignalP"/>
    </source>
</evidence>
<feature type="chain" id="PRO_5043859440" description="Ig-like domain-containing protein" evidence="4">
    <location>
        <begin position="20"/>
        <end position="115"/>
    </location>
</feature>
<dbReference type="Proteomes" id="UP001501920">
    <property type="component" value="Chromosome 14"/>
</dbReference>
<dbReference type="Ensembl" id="ENSPNAT00000014343.2">
    <property type="protein sequence ID" value="ENSPNAP00000000147.2"/>
    <property type="gene ID" value="ENSPNAG00000007304.2"/>
</dbReference>
<dbReference type="InterPro" id="IPR050199">
    <property type="entry name" value="IgHV"/>
</dbReference>
<name>A0A3B4BK10_PYGNA</name>
<dbReference type="SUPFAM" id="SSF48726">
    <property type="entry name" value="Immunoglobulin"/>
    <property type="match status" value="1"/>
</dbReference>
<evidence type="ECO:0000313" key="6">
    <source>
        <dbReference type="Ensembl" id="ENSPNAP00000000147.2"/>
    </source>
</evidence>
<dbReference type="PANTHER" id="PTHR23266">
    <property type="entry name" value="IMMUNOGLOBULIN HEAVY CHAIN"/>
    <property type="match status" value="1"/>
</dbReference>
<dbReference type="GO" id="GO:0002250">
    <property type="term" value="P:adaptive immune response"/>
    <property type="evidence" value="ECO:0007669"/>
    <property type="project" value="UniProtKB-KW"/>
</dbReference>
<dbReference type="AlphaFoldDB" id="A0A3B4BK10"/>
<dbReference type="Gene3D" id="2.60.40.10">
    <property type="entry name" value="Immunoglobulins"/>
    <property type="match status" value="1"/>
</dbReference>
<keyword evidence="2" id="KW-1064">Adaptive immunity</keyword>